<sequence>MENIPLVNGRAYSYVDVIVKIAGVPTPSVSKISYTEEQQKENSYGTGSRPVARGAGKIEAKASLEISMNDVEAMRDVSPNGSLLKLPPFDIEVHFLNEQKVVTHTIKNCEFTNDGVEAGTDDKDIKKSFDLIPSHILYR</sequence>
<protein>
    <recommendedName>
        <fullName evidence="3">Tail tube protein</fullName>
    </recommendedName>
</protein>
<evidence type="ECO:0000313" key="2">
    <source>
        <dbReference type="Proteomes" id="UP000463918"/>
    </source>
</evidence>
<proteinExistence type="predicted"/>
<accession>A0A6B9LFC3</accession>
<dbReference type="Proteomes" id="UP000463918">
    <property type="component" value="Segment"/>
</dbReference>
<reference evidence="1 2" key="1">
    <citation type="journal article" date="2020" name="Viruses">
        <title>Diversity and Host Interactions Among Virulent and Temperate Baltic Sea Flavobacterium Phages.</title>
        <authorList>
            <person name="Nilsson E."/>
            <person name="Bayfield O.W."/>
            <person name="Lundin D."/>
            <person name="Antson A.A."/>
            <person name="Holmfeldt K."/>
        </authorList>
    </citation>
    <scope>NUCLEOTIDE SEQUENCE [LARGE SCALE GENOMIC DNA]</scope>
</reference>
<gene>
    <name evidence="1" type="ORF">lotta82_gp037</name>
</gene>
<dbReference type="EMBL" id="MN812204">
    <property type="protein sequence ID" value="QHB38548.1"/>
    <property type="molecule type" value="Genomic_DNA"/>
</dbReference>
<evidence type="ECO:0000313" key="1">
    <source>
        <dbReference type="EMBL" id="QHB38548.1"/>
    </source>
</evidence>
<name>A0A6B9LFC3_9CAUD</name>
<evidence type="ECO:0008006" key="3">
    <source>
        <dbReference type="Google" id="ProtNLM"/>
    </source>
</evidence>
<organism evidence="1 2">
    <name type="scientific">Flavobacterium phage vB_FspM_lotta8-2</name>
    <dbReference type="NCBI Taxonomy" id="2686243"/>
    <lineage>
        <taxon>Viruses</taxon>
        <taxon>Duplodnaviria</taxon>
        <taxon>Heunggongvirae</taxon>
        <taxon>Uroviricota</taxon>
        <taxon>Caudoviricetes</taxon>
        <taxon>Winoviridae</taxon>
        <taxon>Pippivirus</taxon>
        <taxon>Pippivirus lotta</taxon>
    </lineage>
</organism>